<evidence type="ECO:0000256" key="4">
    <source>
        <dbReference type="ARBA" id="ARBA00022801"/>
    </source>
</evidence>
<dbReference type="InterPro" id="IPR027417">
    <property type="entry name" value="P-loop_NTPase"/>
</dbReference>
<keyword evidence="9" id="KW-0234">DNA repair</keyword>
<dbReference type="PANTHER" id="PTHR30591">
    <property type="entry name" value="RECBCD ENZYME SUBUNIT RECC"/>
    <property type="match status" value="1"/>
</dbReference>
<dbReference type="Pfam" id="PF21445">
    <property type="entry name" value="ADDB_N"/>
    <property type="match status" value="1"/>
</dbReference>
<evidence type="ECO:0000256" key="8">
    <source>
        <dbReference type="ARBA" id="ARBA00023125"/>
    </source>
</evidence>
<organism evidence="11 12">
    <name type="scientific">Hydrogenoanaerobacterium saccharovorans</name>
    <dbReference type="NCBI Taxonomy" id="474960"/>
    <lineage>
        <taxon>Bacteria</taxon>
        <taxon>Bacillati</taxon>
        <taxon>Bacillota</taxon>
        <taxon>Clostridia</taxon>
        <taxon>Eubacteriales</taxon>
        <taxon>Oscillospiraceae</taxon>
        <taxon>Hydrogenoanaerobacterium</taxon>
    </lineage>
</organism>
<sequence length="1110" mass="121544">MLQLILGRAGSGKTTELYRRIGQVAEAGGQAILLVPEQFSFENERELYLRLGPELSSRVEVLGFGRLCDNVFRYYGGLAGRALDDTARRILMGVTLQEMGSGLEVYAAQADKPGFIEDMIGEIGELKAAGVTPDRLFGLALPGNPSLTEKIGDIASIYAAYQALIDRSYLDGEDDLIRAVQMLSPREFFGGVSVFIDSFTAFMEAEYQMLGAMLAGASDVTAAFTCDGLDDPDQGLGVFSASKESAARLVQMAGDSAVPVAEPILMGEPLRFQSEGLRRVEQYFLRPTAGGEPSGEGVTLVRAADPYEEIAAVAASICEDVRRRGLRYKEIAVICRDLAPYRIALERTFGKYGIPFFADLPQGAADTPAVSAVRAALDCAAEGFTAGNILRFAKAAAVGIDPEAAAELENYCYVWNVGRRDWQKPFENHPGGFQAEFSPEDTARLERINGVRSRVILPLERFRRELREADGPGFSTAVYHLLESIGAADHIEALCRAAEPEEERLRQLEEQDRVWEELMNLLDTLAAAIGPRRLPLRVLASLFDSGAAAIRIGEIPQTLDQVIVGTADRIRPTGIRSAYVIGASAGVFPAACGSVGLFGENERAQLISAGLQLSQTARVQAVREKFYAYFAVTVPSERLWISWPAAGLDGSSNTPSVIVTEAQTLTGAAPRTPEQLGLSGAVNRSVAMEQLAAGSGSPEYRSALRAALDSGFSLEEHADAAYSYRAALSDLGLARRLFGGDMTLSATRLEKFYGCPYAYFCRYGLGLTPRSRAELSPLELGNVIHLALEELLRRYTPEQLRDLEDSALRREIRSIADGSLSARTQDRDALPKRFFYLYGRMVDQIFRLVRMLAQELCQSEFRPLRFEYPIGEQEGTRPLRLGTASGDEVRVEGKVDRVDCYHGSDRDYIRVIDYKTGGKKFDLSEVVQGLNMQMLLYLFTLGENGVADLPSPGEAGVLYMPGSGHFTRDRRDASAESIAEDQRKSYCMSGMVLDNPEVIEAMELGTAGRYIPVSLKKDGSYTAASSVITEEQLGLLRRQIAGNVVRMAELLHEGKIGAVPANRNGRLPCEYCDYRSVCGREAEWPDRPVVKLEKAEIYEQLEGGQLAWQM</sequence>
<evidence type="ECO:0000256" key="2">
    <source>
        <dbReference type="ARBA" id="ARBA00022741"/>
    </source>
</evidence>
<protein>
    <submittedName>
        <fullName evidence="11">PD-(D/E)XK nuclease family protein</fullName>
    </submittedName>
</protein>
<dbReference type="Gene3D" id="3.40.50.300">
    <property type="entry name" value="P-loop containing nucleotide triphosphate hydrolases"/>
    <property type="match status" value="4"/>
</dbReference>
<keyword evidence="5" id="KW-0347">Helicase</keyword>
<evidence type="ECO:0000256" key="6">
    <source>
        <dbReference type="ARBA" id="ARBA00022839"/>
    </source>
</evidence>
<evidence type="ECO:0000256" key="3">
    <source>
        <dbReference type="ARBA" id="ARBA00022763"/>
    </source>
</evidence>
<evidence type="ECO:0000313" key="11">
    <source>
        <dbReference type="EMBL" id="MBM6922325.1"/>
    </source>
</evidence>
<keyword evidence="7" id="KW-0067">ATP-binding</keyword>
<keyword evidence="3" id="KW-0227">DNA damage</keyword>
<keyword evidence="12" id="KW-1185">Reference proteome</keyword>
<accession>A0ABS2GLG3</accession>
<keyword evidence="8" id="KW-0238">DNA-binding</keyword>
<dbReference type="InterPro" id="IPR049035">
    <property type="entry name" value="ADDB_N"/>
</dbReference>
<dbReference type="Proteomes" id="UP000724149">
    <property type="component" value="Unassembled WGS sequence"/>
</dbReference>
<evidence type="ECO:0000313" key="12">
    <source>
        <dbReference type="Proteomes" id="UP000724149"/>
    </source>
</evidence>
<keyword evidence="2" id="KW-0547">Nucleotide-binding</keyword>
<name>A0ABS2GLG3_9FIRM</name>
<dbReference type="SUPFAM" id="SSF52540">
    <property type="entry name" value="P-loop containing nucleoside triphosphate hydrolases"/>
    <property type="match status" value="2"/>
</dbReference>
<dbReference type="Pfam" id="PF12705">
    <property type="entry name" value="PDDEXK_1"/>
    <property type="match status" value="1"/>
</dbReference>
<dbReference type="InterPro" id="IPR014017">
    <property type="entry name" value="DNA_helicase_UvrD-like_C"/>
</dbReference>
<evidence type="ECO:0000256" key="9">
    <source>
        <dbReference type="ARBA" id="ARBA00023204"/>
    </source>
</evidence>
<evidence type="ECO:0000256" key="1">
    <source>
        <dbReference type="ARBA" id="ARBA00022722"/>
    </source>
</evidence>
<comment type="caution">
    <text evidence="11">The sequence shown here is derived from an EMBL/GenBank/DDBJ whole genome shotgun (WGS) entry which is preliminary data.</text>
</comment>
<keyword evidence="1" id="KW-0540">Nuclease</keyword>
<proteinExistence type="predicted"/>
<dbReference type="PANTHER" id="PTHR30591:SF1">
    <property type="entry name" value="RECBCD ENZYME SUBUNIT RECC"/>
    <property type="match status" value="1"/>
</dbReference>
<dbReference type="EMBL" id="JACSNR010000001">
    <property type="protein sequence ID" value="MBM6922325.1"/>
    <property type="molecule type" value="Genomic_DNA"/>
</dbReference>
<keyword evidence="6" id="KW-0269">Exonuclease</keyword>
<dbReference type="Gene3D" id="3.90.320.10">
    <property type="match status" value="1"/>
</dbReference>
<dbReference type="RefSeq" id="WP_191392359.1">
    <property type="nucleotide sequence ID" value="NZ_JACSNR010000001.1"/>
</dbReference>
<evidence type="ECO:0000256" key="5">
    <source>
        <dbReference type="ARBA" id="ARBA00022806"/>
    </source>
</evidence>
<dbReference type="InterPro" id="IPR011604">
    <property type="entry name" value="PDDEXK-like_dom_sf"/>
</dbReference>
<reference evidence="11 12" key="1">
    <citation type="journal article" date="2021" name="Sci. Rep.">
        <title>The distribution of antibiotic resistance genes in chicken gut microbiota commensals.</title>
        <authorList>
            <person name="Juricova H."/>
            <person name="Matiasovicova J."/>
            <person name="Kubasova T."/>
            <person name="Cejkova D."/>
            <person name="Rychlik I."/>
        </authorList>
    </citation>
    <scope>NUCLEOTIDE SEQUENCE [LARGE SCALE GENOMIC DNA]</scope>
    <source>
        <strain evidence="11 12">An564</strain>
    </source>
</reference>
<evidence type="ECO:0000256" key="7">
    <source>
        <dbReference type="ARBA" id="ARBA00022840"/>
    </source>
</evidence>
<gene>
    <name evidence="11" type="ORF">H9X81_01270</name>
</gene>
<keyword evidence="4" id="KW-0378">Hydrolase</keyword>
<dbReference type="PROSITE" id="PS51217">
    <property type="entry name" value="UVRD_HELICASE_CTER"/>
    <property type="match status" value="1"/>
</dbReference>
<feature type="domain" description="UvrD-like helicase C-terminal" evidence="10">
    <location>
        <begin position="267"/>
        <end position="560"/>
    </location>
</feature>
<evidence type="ECO:0000259" key="10">
    <source>
        <dbReference type="PROSITE" id="PS51217"/>
    </source>
</evidence>
<dbReference type="InterPro" id="IPR038726">
    <property type="entry name" value="PDDEXK_AddAB-type"/>
</dbReference>